<dbReference type="InterPro" id="IPR003690">
    <property type="entry name" value="MTERF"/>
</dbReference>
<dbReference type="EMBL" id="CM003531">
    <property type="protein sequence ID" value="RCV20906.1"/>
    <property type="molecule type" value="Genomic_DNA"/>
</dbReference>
<proteinExistence type="inferred from homology"/>
<reference evidence="4" key="1">
    <citation type="journal article" date="2012" name="Nat. Biotechnol.">
        <title>Reference genome sequence of the model plant Setaria.</title>
        <authorList>
            <person name="Bennetzen J.L."/>
            <person name="Schmutz J."/>
            <person name="Wang H."/>
            <person name="Percifield R."/>
            <person name="Hawkins J."/>
            <person name="Pontaroli A.C."/>
            <person name="Estep M."/>
            <person name="Feng L."/>
            <person name="Vaughn J.N."/>
            <person name="Grimwood J."/>
            <person name="Jenkins J."/>
            <person name="Barry K."/>
            <person name="Lindquist E."/>
            <person name="Hellsten U."/>
            <person name="Deshpande S."/>
            <person name="Wang X."/>
            <person name="Wu X."/>
            <person name="Mitros T."/>
            <person name="Triplett J."/>
            <person name="Yang X."/>
            <person name="Ye C.Y."/>
            <person name="Mauro-Herrera M."/>
            <person name="Wang L."/>
            <person name="Li P."/>
            <person name="Sharma M."/>
            <person name="Sharma R."/>
            <person name="Ronald P.C."/>
            <person name="Panaud O."/>
            <person name="Kellogg E.A."/>
            <person name="Brutnell T.P."/>
            <person name="Doust A.N."/>
            <person name="Tuskan G.A."/>
            <person name="Rokhsar D."/>
            <person name="Devos K.M."/>
        </authorList>
    </citation>
    <scope>NUCLEOTIDE SEQUENCE [LARGE SCALE GENOMIC DNA]</scope>
    <source>
        <strain evidence="4">Yugu1</strain>
    </source>
</reference>
<comment type="similarity">
    <text evidence="1">Belongs to the mTERF family.</text>
</comment>
<dbReference type="GO" id="GO:0003676">
    <property type="term" value="F:nucleic acid binding"/>
    <property type="evidence" value="ECO:0007669"/>
    <property type="project" value="InterPro"/>
</dbReference>
<gene>
    <name evidence="4" type="ORF">SETIT_4G095600v2</name>
</gene>
<dbReference type="OrthoDB" id="641315at2759"/>
<dbReference type="GO" id="GO:0006353">
    <property type="term" value="P:DNA-templated transcription termination"/>
    <property type="evidence" value="ECO:0007669"/>
    <property type="project" value="UniProtKB-KW"/>
</dbReference>
<evidence type="ECO:0000313" key="4">
    <source>
        <dbReference type="EMBL" id="RCV20906.1"/>
    </source>
</evidence>
<name>A0A368QSG3_SETIT</name>
<accession>A0A368QSG3</accession>
<keyword evidence="3" id="KW-0809">Transit peptide</keyword>
<dbReference type="Pfam" id="PF02536">
    <property type="entry name" value="mTERF"/>
    <property type="match status" value="1"/>
</dbReference>
<dbReference type="AlphaFoldDB" id="A0A368QSG3"/>
<dbReference type="SMART" id="SM00733">
    <property type="entry name" value="Mterf"/>
    <property type="match status" value="4"/>
</dbReference>
<evidence type="ECO:0000256" key="1">
    <source>
        <dbReference type="ARBA" id="ARBA00007692"/>
    </source>
</evidence>
<dbReference type="InterPro" id="IPR038538">
    <property type="entry name" value="MTERF_sf"/>
</dbReference>
<dbReference type="PANTHER" id="PTHR13068">
    <property type="entry name" value="CGI-12 PROTEIN-RELATED"/>
    <property type="match status" value="1"/>
</dbReference>
<dbReference type="FunFam" id="1.25.70.10:FF:000001">
    <property type="entry name" value="Mitochondrial transcription termination factor-like"/>
    <property type="match status" value="1"/>
</dbReference>
<evidence type="ECO:0000256" key="2">
    <source>
        <dbReference type="ARBA" id="ARBA00022472"/>
    </source>
</evidence>
<reference evidence="4" key="2">
    <citation type="submission" date="2015-07" db="EMBL/GenBank/DDBJ databases">
        <authorList>
            <person name="Noorani M."/>
        </authorList>
    </citation>
    <scope>NUCLEOTIDE SEQUENCE</scope>
    <source>
        <strain evidence="4">Yugu1</strain>
    </source>
</reference>
<organism evidence="4">
    <name type="scientific">Setaria italica</name>
    <name type="common">Foxtail millet</name>
    <name type="synonym">Panicum italicum</name>
    <dbReference type="NCBI Taxonomy" id="4555"/>
    <lineage>
        <taxon>Eukaryota</taxon>
        <taxon>Viridiplantae</taxon>
        <taxon>Streptophyta</taxon>
        <taxon>Embryophyta</taxon>
        <taxon>Tracheophyta</taxon>
        <taxon>Spermatophyta</taxon>
        <taxon>Magnoliopsida</taxon>
        <taxon>Liliopsida</taxon>
        <taxon>Poales</taxon>
        <taxon>Poaceae</taxon>
        <taxon>PACMAD clade</taxon>
        <taxon>Panicoideae</taxon>
        <taxon>Panicodae</taxon>
        <taxon>Paniceae</taxon>
        <taxon>Cenchrinae</taxon>
        <taxon>Setaria</taxon>
    </lineage>
</organism>
<evidence type="ECO:0000256" key="3">
    <source>
        <dbReference type="ARBA" id="ARBA00022946"/>
    </source>
</evidence>
<dbReference type="PANTHER" id="PTHR13068:SF177">
    <property type="entry name" value="OS06G0224900 PROTEIN"/>
    <property type="match status" value="1"/>
</dbReference>
<keyword evidence="2" id="KW-0804">Transcription</keyword>
<protein>
    <submittedName>
        <fullName evidence="4">Uncharacterized protein</fullName>
    </submittedName>
</protein>
<dbReference type="STRING" id="4555.A0A368QSG3"/>
<keyword evidence="2" id="KW-0805">Transcription regulation</keyword>
<keyword evidence="2" id="KW-0806">Transcription termination</keyword>
<sequence length="338" mass="37712">MLQLRNILSLLRAPSPFAAAPHPRFLGLHRPLSNNAAAPFAVDDYLVATCGLSRAQALKASKSLSHLSSPSKPDAVLAFLSARGLSRADIAADPRLLCASVEKNLSKRVAELGDLGLSRSQIARLILICRHAIRSAAIQRNIAFWLPILGSFDKLLQVVKMNSGILTVNPEKASKPNLALLQRCGINVSDLPTFMFRVLTRPHKIDNLAKKFRILERYGWSQEDVLRAVRKMPGIVTMSDDRLRRNVEFLTRDVELETSYITQRPVLIKYSLERRLLPRHCLLKVLKEKGLLDAGLSFYFAASLTEKKFHKRFIGPYKERVPGLAAIYASSCAKKVPN</sequence>
<dbReference type="Gene3D" id="1.25.70.10">
    <property type="entry name" value="Transcription termination factor 3, mitochondrial"/>
    <property type="match status" value="1"/>
</dbReference>